<evidence type="ECO:0000313" key="1">
    <source>
        <dbReference type="EMBL" id="KAJ8865601.1"/>
    </source>
</evidence>
<dbReference type="Proteomes" id="UP001159363">
    <property type="component" value="Chromosome 16"/>
</dbReference>
<gene>
    <name evidence="1" type="ORF">PR048_033121</name>
</gene>
<protein>
    <submittedName>
        <fullName evidence="1">Uncharacterized protein</fullName>
    </submittedName>
</protein>
<comment type="caution">
    <text evidence="1">The sequence shown here is derived from an EMBL/GenBank/DDBJ whole genome shotgun (WGS) entry which is preliminary data.</text>
</comment>
<name>A0ABQ9G265_9NEOP</name>
<accession>A0ABQ9G265</accession>
<organism evidence="1 2">
    <name type="scientific">Dryococelus australis</name>
    <dbReference type="NCBI Taxonomy" id="614101"/>
    <lineage>
        <taxon>Eukaryota</taxon>
        <taxon>Metazoa</taxon>
        <taxon>Ecdysozoa</taxon>
        <taxon>Arthropoda</taxon>
        <taxon>Hexapoda</taxon>
        <taxon>Insecta</taxon>
        <taxon>Pterygota</taxon>
        <taxon>Neoptera</taxon>
        <taxon>Polyneoptera</taxon>
        <taxon>Phasmatodea</taxon>
        <taxon>Verophasmatodea</taxon>
        <taxon>Anareolatae</taxon>
        <taxon>Phasmatidae</taxon>
        <taxon>Eurycanthinae</taxon>
        <taxon>Dryococelus</taxon>
    </lineage>
</organism>
<evidence type="ECO:0000313" key="2">
    <source>
        <dbReference type="Proteomes" id="UP001159363"/>
    </source>
</evidence>
<keyword evidence="2" id="KW-1185">Reference proteome</keyword>
<dbReference type="EMBL" id="JARBHB010000017">
    <property type="protein sequence ID" value="KAJ8865601.1"/>
    <property type="molecule type" value="Genomic_DNA"/>
</dbReference>
<reference evidence="1 2" key="1">
    <citation type="submission" date="2023-02" db="EMBL/GenBank/DDBJ databases">
        <title>LHISI_Scaffold_Assembly.</title>
        <authorList>
            <person name="Stuart O.P."/>
            <person name="Cleave R."/>
            <person name="Magrath M.J.L."/>
            <person name="Mikheyev A.S."/>
        </authorList>
    </citation>
    <scope>NUCLEOTIDE SEQUENCE [LARGE SCALE GENOMIC DNA]</scope>
    <source>
        <strain evidence="1">Daus_M_001</strain>
        <tissue evidence="1">Leg muscle</tissue>
    </source>
</reference>
<sequence length="129" mass="14378">MKTAMNSLVESISGSRKLEGKILYSQRLICDLLGDIGGVKELHNLKISKMLSSRSANAHHRYISYSEEQKLAAKTTRICEVHIDKQIEKDIPSLTQLADELPQKAEHCGDMALITSSNSLHWTAKEKTA</sequence>
<proteinExistence type="predicted"/>